<dbReference type="Gene3D" id="2.30.42.10">
    <property type="match status" value="2"/>
</dbReference>
<keyword evidence="7 11" id="KW-0862">Zinc</keyword>
<evidence type="ECO:0000256" key="7">
    <source>
        <dbReference type="ARBA" id="ARBA00022833"/>
    </source>
</evidence>
<sequence>MITLLAFLVALGLLITIHEYGHYRVARACGVKVLKFSVGFGKPLWSWTSPRSGTEYAVAALPLGGFVRMLDEREAPVPVDQRHLAFNTQSVWKRIAIVAAGPLANLLLAVLIYSGLAWYGMSEVSPVIAQPAPGSLADQAGLRSGDRIVSLRWLNDEAEEAQPVRSLGTLQWELTQAALQGRDVELQASHGSDATRSHVLALQQAGLSDVDAQTLERIGLAAPFMPAMVGELAPGDPADRAGLRTGDRVLRVDDEPIEDAAQLRRLVRAETGGKAQRWQVSRNGETLDIEVTPETVQQEGVTIGRIGAFLGAPPEMTTVRLGAFDGMQHGMQRTWDMAAFSLRMLGRMVMGDASLKNLSGPISIADYAGRSARAGLATYVAFLALISVSLGVLNLLPIPILDGGHLMYYLWEAATGRAVPDAFVQRLQQIGMAILIGLMGIALFNDLSRVLGT</sequence>
<comment type="cofactor">
    <cofactor evidence="1 11">
        <name>Zn(2+)</name>
        <dbReference type="ChEBI" id="CHEBI:29105"/>
    </cofactor>
</comment>
<dbReference type="Pfam" id="PF02163">
    <property type="entry name" value="Peptidase_M50"/>
    <property type="match status" value="1"/>
</dbReference>
<comment type="similarity">
    <text evidence="3 11">Belongs to the peptidase M50B family.</text>
</comment>
<keyword evidence="14" id="KW-1185">Reference proteome</keyword>
<dbReference type="CDD" id="cd23081">
    <property type="entry name" value="cpPDZ_EcRseP-like"/>
    <property type="match status" value="1"/>
</dbReference>
<evidence type="ECO:0000256" key="4">
    <source>
        <dbReference type="ARBA" id="ARBA00022670"/>
    </source>
</evidence>
<evidence type="ECO:0000256" key="6">
    <source>
        <dbReference type="ARBA" id="ARBA00022801"/>
    </source>
</evidence>
<dbReference type="EMBL" id="FOCW01000005">
    <property type="protein sequence ID" value="SEN72454.1"/>
    <property type="molecule type" value="Genomic_DNA"/>
</dbReference>
<dbReference type="CDD" id="cd06163">
    <property type="entry name" value="S2P-M50_PDZ_RseP-like"/>
    <property type="match status" value="2"/>
</dbReference>
<dbReference type="AlphaFoldDB" id="A0A1H8IV40"/>
<dbReference type="EC" id="3.4.24.-" evidence="11"/>
<keyword evidence="6 11" id="KW-0378">Hydrolase</keyword>
<feature type="transmembrane region" description="Helical" evidence="11">
    <location>
        <begin position="95"/>
        <end position="119"/>
    </location>
</feature>
<dbReference type="GO" id="GO:0004222">
    <property type="term" value="F:metalloendopeptidase activity"/>
    <property type="evidence" value="ECO:0007669"/>
    <property type="project" value="InterPro"/>
</dbReference>
<keyword evidence="11" id="KW-0479">Metal-binding</keyword>
<evidence type="ECO:0000256" key="5">
    <source>
        <dbReference type="ARBA" id="ARBA00022692"/>
    </source>
</evidence>
<evidence type="ECO:0000256" key="9">
    <source>
        <dbReference type="ARBA" id="ARBA00023049"/>
    </source>
</evidence>
<evidence type="ECO:0000256" key="1">
    <source>
        <dbReference type="ARBA" id="ARBA00001947"/>
    </source>
</evidence>
<feature type="transmembrane region" description="Helical" evidence="11">
    <location>
        <begin position="376"/>
        <end position="401"/>
    </location>
</feature>
<reference evidence="13 14" key="1">
    <citation type="submission" date="2016-10" db="EMBL/GenBank/DDBJ databases">
        <authorList>
            <person name="de Groot N.N."/>
        </authorList>
    </citation>
    <scope>NUCLEOTIDE SEQUENCE [LARGE SCALE GENOMIC DNA]</scope>
    <source>
        <strain evidence="13 14">DSM 15123</strain>
    </source>
</reference>
<dbReference type="STRING" id="1121117.SAMN02745977_01866"/>
<evidence type="ECO:0000256" key="8">
    <source>
        <dbReference type="ARBA" id="ARBA00022989"/>
    </source>
</evidence>
<dbReference type="InterPro" id="IPR036034">
    <property type="entry name" value="PDZ_sf"/>
</dbReference>
<dbReference type="GO" id="GO:0016020">
    <property type="term" value="C:membrane"/>
    <property type="evidence" value="ECO:0007669"/>
    <property type="project" value="UniProtKB-SubCell"/>
</dbReference>
<dbReference type="GO" id="GO:0046872">
    <property type="term" value="F:metal ion binding"/>
    <property type="evidence" value="ECO:0007669"/>
    <property type="project" value="UniProtKB-KW"/>
</dbReference>
<dbReference type="Pfam" id="PF17820">
    <property type="entry name" value="PDZ_6"/>
    <property type="match status" value="1"/>
</dbReference>
<dbReference type="PANTHER" id="PTHR42837:SF2">
    <property type="entry name" value="MEMBRANE METALLOPROTEASE ARASP2, CHLOROPLASTIC-RELATED"/>
    <property type="match status" value="1"/>
</dbReference>
<protein>
    <recommendedName>
        <fullName evidence="11">Zinc metalloprotease</fullName>
        <ecNumber evidence="11">3.4.24.-</ecNumber>
    </recommendedName>
</protein>
<dbReference type="InterPro" id="IPR041489">
    <property type="entry name" value="PDZ_6"/>
</dbReference>
<dbReference type="InterPro" id="IPR004387">
    <property type="entry name" value="Pept_M50_Zn"/>
</dbReference>
<feature type="transmembrane region" description="Helical" evidence="11">
    <location>
        <begin position="430"/>
        <end position="447"/>
    </location>
</feature>
<keyword evidence="5 11" id="KW-0812">Transmembrane</keyword>
<name>A0A1H8IV40_9BURK</name>
<organism evidence="13 14">
    <name type="scientific">Brachymonas denitrificans DSM 15123</name>
    <dbReference type="NCBI Taxonomy" id="1121117"/>
    <lineage>
        <taxon>Bacteria</taxon>
        <taxon>Pseudomonadati</taxon>
        <taxon>Pseudomonadota</taxon>
        <taxon>Betaproteobacteria</taxon>
        <taxon>Burkholderiales</taxon>
        <taxon>Comamonadaceae</taxon>
        <taxon>Brachymonas</taxon>
    </lineage>
</organism>
<keyword evidence="10 11" id="KW-0472">Membrane</keyword>
<keyword evidence="8 11" id="KW-1133">Transmembrane helix</keyword>
<evidence type="ECO:0000256" key="2">
    <source>
        <dbReference type="ARBA" id="ARBA00004141"/>
    </source>
</evidence>
<evidence type="ECO:0000256" key="11">
    <source>
        <dbReference type="RuleBase" id="RU362031"/>
    </source>
</evidence>
<dbReference type="SUPFAM" id="SSF50156">
    <property type="entry name" value="PDZ domain-like"/>
    <property type="match status" value="2"/>
</dbReference>
<evidence type="ECO:0000313" key="14">
    <source>
        <dbReference type="Proteomes" id="UP000199531"/>
    </source>
</evidence>
<comment type="subcellular location">
    <subcellularLocation>
        <location evidence="2">Membrane</location>
        <topology evidence="2">Multi-pass membrane protein</topology>
    </subcellularLocation>
</comment>
<feature type="domain" description="PDZ" evidence="12">
    <location>
        <begin position="183"/>
        <end position="259"/>
    </location>
</feature>
<dbReference type="InterPro" id="IPR001478">
    <property type="entry name" value="PDZ"/>
</dbReference>
<dbReference type="OrthoDB" id="9782003at2"/>
<evidence type="ECO:0000259" key="12">
    <source>
        <dbReference type="PROSITE" id="PS50106"/>
    </source>
</evidence>
<evidence type="ECO:0000313" key="13">
    <source>
        <dbReference type="EMBL" id="SEN72454.1"/>
    </source>
</evidence>
<keyword evidence="4 13" id="KW-0645">Protease</keyword>
<evidence type="ECO:0000256" key="10">
    <source>
        <dbReference type="ARBA" id="ARBA00023136"/>
    </source>
</evidence>
<proteinExistence type="inferred from homology"/>
<dbReference type="PANTHER" id="PTHR42837">
    <property type="entry name" value="REGULATOR OF SIGMA-E PROTEASE RSEP"/>
    <property type="match status" value="1"/>
</dbReference>
<gene>
    <name evidence="13" type="ORF">SAMN02745977_01866</name>
</gene>
<dbReference type="PROSITE" id="PS50106">
    <property type="entry name" value="PDZ"/>
    <property type="match status" value="1"/>
</dbReference>
<dbReference type="SMART" id="SM00228">
    <property type="entry name" value="PDZ"/>
    <property type="match status" value="2"/>
</dbReference>
<dbReference type="NCBIfam" id="TIGR00054">
    <property type="entry name" value="RIP metalloprotease RseP"/>
    <property type="match status" value="1"/>
</dbReference>
<evidence type="ECO:0000256" key="3">
    <source>
        <dbReference type="ARBA" id="ARBA00007931"/>
    </source>
</evidence>
<dbReference type="Proteomes" id="UP000199531">
    <property type="component" value="Unassembled WGS sequence"/>
</dbReference>
<accession>A0A1H8IV40</accession>
<dbReference type="InterPro" id="IPR008915">
    <property type="entry name" value="Peptidase_M50"/>
</dbReference>
<keyword evidence="9 11" id="KW-0482">Metalloprotease</keyword>
<dbReference type="GO" id="GO:0006508">
    <property type="term" value="P:proteolysis"/>
    <property type="evidence" value="ECO:0007669"/>
    <property type="project" value="UniProtKB-KW"/>
</dbReference>
<dbReference type="RefSeq" id="WP_091817037.1">
    <property type="nucleotide sequence ID" value="NZ_FOCW01000005.1"/>
</dbReference>